<protein>
    <recommendedName>
        <fullName evidence="5">DUF1566 domain-containing protein</fullName>
    </recommendedName>
</protein>
<reference evidence="3 4" key="1">
    <citation type="submission" date="2022-11" db="EMBL/GenBank/DDBJ databases">
        <title>Mycobacterium sp. nov.</title>
        <authorList>
            <person name="Papic B."/>
            <person name="Spicic S."/>
            <person name="Duvnjak S."/>
        </authorList>
    </citation>
    <scope>NUCLEOTIDE SEQUENCE [LARGE SCALE GENOMIC DNA]</scope>
    <source>
        <strain evidence="3 4">CVI_P4</strain>
    </source>
</reference>
<sequence>MRHEDSHRPSNQDRLPGGGMKNWRALLMLSLAVVCTIAGVSITTSAETRPGGSDNGLTSHLLSLSDTLNGLGYGSTSNTPDWGTHWNRISTAAQWTPSGTADASDIASGKTFYKDSRTQQTGTYPKPGACSTQVVGDSDAPATQTNNCTTSVTWTTPSDGVSGTDKQDPRTGLIWSKVLSDNGTSVVFSNTFTNYFSYSGSAGNDYGYNHGRDRFQLCTDKGNGWRLPTQKEFMQAYIDGSYFNLTTPEYWFWTSSSITFSGTGYVYLASMGSGLLWMYGFGTGSIVHATIRCVR</sequence>
<evidence type="ECO:0000256" key="1">
    <source>
        <dbReference type="SAM" id="MobiDB-lite"/>
    </source>
</evidence>
<keyword evidence="2" id="KW-0472">Membrane</keyword>
<feature type="region of interest" description="Disordered" evidence="1">
    <location>
        <begin position="117"/>
        <end position="167"/>
    </location>
</feature>
<dbReference type="Proteomes" id="UP001300745">
    <property type="component" value="Unassembled WGS sequence"/>
</dbReference>
<dbReference type="RefSeq" id="WP_266000963.1">
    <property type="nucleotide sequence ID" value="NZ_JAPJDN010000057.1"/>
</dbReference>
<comment type="caution">
    <text evidence="3">The sequence shown here is derived from an EMBL/GenBank/DDBJ whole genome shotgun (WGS) entry which is preliminary data.</text>
</comment>
<proteinExistence type="predicted"/>
<keyword evidence="2" id="KW-1133">Transmembrane helix</keyword>
<dbReference type="EMBL" id="JAPJDO010000057">
    <property type="protein sequence ID" value="MCX2941079.1"/>
    <property type="molecule type" value="Genomic_DNA"/>
</dbReference>
<keyword evidence="2" id="KW-0812">Transmembrane</keyword>
<feature type="compositionally biased region" description="Low complexity" evidence="1">
    <location>
        <begin position="143"/>
        <end position="156"/>
    </location>
</feature>
<keyword evidence="4" id="KW-1185">Reference proteome</keyword>
<evidence type="ECO:0008006" key="5">
    <source>
        <dbReference type="Google" id="ProtNLM"/>
    </source>
</evidence>
<evidence type="ECO:0000313" key="3">
    <source>
        <dbReference type="EMBL" id="MCX2941079.1"/>
    </source>
</evidence>
<evidence type="ECO:0000313" key="4">
    <source>
        <dbReference type="Proteomes" id="UP001300745"/>
    </source>
</evidence>
<gene>
    <name evidence="3" type="ORF">ORI27_30760</name>
</gene>
<evidence type="ECO:0000256" key="2">
    <source>
        <dbReference type="SAM" id="Phobius"/>
    </source>
</evidence>
<organism evidence="3 4">
    <name type="scientific">Mycobacterium pinniadriaticum</name>
    <dbReference type="NCBI Taxonomy" id="2994102"/>
    <lineage>
        <taxon>Bacteria</taxon>
        <taxon>Bacillati</taxon>
        <taxon>Actinomycetota</taxon>
        <taxon>Actinomycetes</taxon>
        <taxon>Mycobacteriales</taxon>
        <taxon>Mycobacteriaceae</taxon>
        <taxon>Mycobacterium</taxon>
    </lineage>
</organism>
<accession>A0ABT3SPK1</accession>
<name>A0ABT3SPK1_9MYCO</name>
<feature type="transmembrane region" description="Helical" evidence="2">
    <location>
        <begin position="274"/>
        <end position="294"/>
    </location>
</feature>